<name>A0ABX0J7M7_9BACL</name>
<gene>
    <name evidence="2" type="ORF">G9U52_15220</name>
</gene>
<accession>A0ABX0J7M7</accession>
<protein>
    <submittedName>
        <fullName evidence="2">Uncharacterized protein</fullName>
    </submittedName>
</protein>
<proteinExistence type="predicted"/>
<feature type="region of interest" description="Disordered" evidence="1">
    <location>
        <begin position="1"/>
        <end position="22"/>
    </location>
</feature>
<organism evidence="2 3">
    <name type="scientific">Paenibacillus agricola</name>
    <dbReference type="NCBI Taxonomy" id="2716264"/>
    <lineage>
        <taxon>Bacteria</taxon>
        <taxon>Bacillati</taxon>
        <taxon>Bacillota</taxon>
        <taxon>Bacilli</taxon>
        <taxon>Bacillales</taxon>
        <taxon>Paenibacillaceae</taxon>
        <taxon>Paenibacillus</taxon>
    </lineage>
</organism>
<evidence type="ECO:0000256" key="1">
    <source>
        <dbReference type="SAM" id="MobiDB-lite"/>
    </source>
</evidence>
<sequence>MEKAPKQSRMPRKKTEPKPKLNRKEWRSLPIADWNTLSFTEYFRDMNAERFGVTEYFPLRNWRFEQAQLKRALDAYGPALLHAAFDECFRDYKPTRDYPSLTAGFACSYRLNTIMPRLIADKAAQERRAEAAVNAADKAPSADAVMKWL</sequence>
<dbReference type="Proteomes" id="UP001165962">
    <property type="component" value="Unassembled WGS sequence"/>
</dbReference>
<dbReference type="EMBL" id="JAAOIW010000005">
    <property type="protein sequence ID" value="NHN31189.1"/>
    <property type="molecule type" value="Genomic_DNA"/>
</dbReference>
<reference evidence="2" key="1">
    <citation type="submission" date="2020-03" db="EMBL/GenBank/DDBJ databases">
        <title>Draft sequencing of Paenibacilllus sp. S3N08.</title>
        <authorList>
            <person name="Kim D.-U."/>
        </authorList>
    </citation>
    <scope>NUCLEOTIDE SEQUENCE</scope>
    <source>
        <strain evidence="2">S3N08</strain>
    </source>
</reference>
<keyword evidence="3" id="KW-1185">Reference proteome</keyword>
<evidence type="ECO:0000313" key="3">
    <source>
        <dbReference type="Proteomes" id="UP001165962"/>
    </source>
</evidence>
<comment type="caution">
    <text evidence="2">The sequence shown here is derived from an EMBL/GenBank/DDBJ whole genome shotgun (WGS) entry which is preliminary data.</text>
</comment>
<feature type="compositionally biased region" description="Basic and acidic residues" evidence="1">
    <location>
        <begin position="13"/>
        <end position="22"/>
    </location>
</feature>
<evidence type="ECO:0000313" key="2">
    <source>
        <dbReference type="EMBL" id="NHN31189.1"/>
    </source>
</evidence>